<evidence type="ECO:0000256" key="4">
    <source>
        <dbReference type="ARBA" id="ARBA00022490"/>
    </source>
</evidence>
<dbReference type="PRINTS" id="PR02008">
    <property type="entry name" value="RCMTFAMILY"/>
</dbReference>
<dbReference type="InterPro" id="IPR049560">
    <property type="entry name" value="MeTrfase_RsmB-F_NOP2_cat"/>
</dbReference>
<dbReference type="InterPro" id="IPR054728">
    <property type="entry name" value="RsmB-like_ferredoxin"/>
</dbReference>
<dbReference type="GO" id="GO:0003723">
    <property type="term" value="F:RNA binding"/>
    <property type="evidence" value="ECO:0007669"/>
    <property type="project" value="UniProtKB-KW"/>
</dbReference>
<evidence type="ECO:0000256" key="12">
    <source>
        <dbReference type="ARBA" id="ARBA00047283"/>
    </source>
</evidence>
<dbReference type="InterPro" id="IPR004573">
    <property type="entry name" value="rRNA_ssu_MeTfrase_B"/>
</dbReference>
<keyword evidence="4" id="KW-0963">Cytoplasm</keyword>
<dbReference type="SUPFAM" id="SSF48013">
    <property type="entry name" value="NusB-like"/>
    <property type="match status" value="1"/>
</dbReference>
<evidence type="ECO:0000259" key="13">
    <source>
        <dbReference type="PROSITE" id="PS51686"/>
    </source>
</evidence>
<comment type="subcellular location">
    <subcellularLocation>
        <location evidence="2">Cytoplasm</location>
    </subcellularLocation>
</comment>
<keyword evidence="5" id="KW-0698">rRNA processing</keyword>
<dbReference type="CDD" id="cd02440">
    <property type="entry name" value="AdoMet_MTases"/>
    <property type="match status" value="1"/>
</dbReference>
<organism evidence="14">
    <name type="scientific">marine metagenome</name>
    <dbReference type="NCBI Taxonomy" id="408172"/>
    <lineage>
        <taxon>unclassified sequences</taxon>
        <taxon>metagenomes</taxon>
        <taxon>ecological metagenomes</taxon>
    </lineage>
</organism>
<dbReference type="Pfam" id="PF22458">
    <property type="entry name" value="RsmF-B_ferredox"/>
    <property type="match status" value="1"/>
</dbReference>
<dbReference type="NCBIfam" id="TIGR00563">
    <property type="entry name" value="rsmB"/>
    <property type="match status" value="1"/>
</dbReference>
<dbReference type="InterPro" id="IPR029063">
    <property type="entry name" value="SAM-dependent_MTases_sf"/>
</dbReference>
<dbReference type="PANTHER" id="PTHR22807">
    <property type="entry name" value="NOP2 YEAST -RELATED NOL1/NOP2/FMU SUN DOMAIN-CONTAINING"/>
    <property type="match status" value="1"/>
</dbReference>
<dbReference type="EC" id="2.1.1.176" evidence="3"/>
<evidence type="ECO:0000256" key="5">
    <source>
        <dbReference type="ARBA" id="ARBA00022552"/>
    </source>
</evidence>
<evidence type="ECO:0000256" key="11">
    <source>
        <dbReference type="ARBA" id="ARBA00031088"/>
    </source>
</evidence>
<evidence type="ECO:0000256" key="9">
    <source>
        <dbReference type="ARBA" id="ARBA00022884"/>
    </source>
</evidence>
<keyword evidence="7" id="KW-0808">Transferase</keyword>
<dbReference type="Pfam" id="PF01189">
    <property type="entry name" value="Methyltr_RsmB-F"/>
    <property type="match status" value="1"/>
</dbReference>
<dbReference type="EMBL" id="UINC01001850">
    <property type="protein sequence ID" value="SUZ89910.1"/>
    <property type="molecule type" value="Genomic_DNA"/>
</dbReference>
<evidence type="ECO:0000256" key="2">
    <source>
        <dbReference type="ARBA" id="ARBA00004496"/>
    </source>
</evidence>
<comment type="catalytic activity">
    <reaction evidence="12">
        <text>cytidine(967) in 16S rRNA + S-adenosyl-L-methionine = 5-methylcytidine(967) in 16S rRNA + S-adenosyl-L-homocysteine + H(+)</text>
        <dbReference type="Rhea" id="RHEA:42748"/>
        <dbReference type="Rhea" id="RHEA-COMP:10219"/>
        <dbReference type="Rhea" id="RHEA-COMP:10220"/>
        <dbReference type="ChEBI" id="CHEBI:15378"/>
        <dbReference type="ChEBI" id="CHEBI:57856"/>
        <dbReference type="ChEBI" id="CHEBI:59789"/>
        <dbReference type="ChEBI" id="CHEBI:74483"/>
        <dbReference type="ChEBI" id="CHEBI:82748"/>
        <dbReference type="EC" id="2.1.1.176"/>
    </reaction>
</comment>
<sequence length="429" mass="48900">VKILNRFEKKNEQLVMSRNQIFSSFKPESIDKSRAMVLTNEIIRLRDRLDVMIEYVSGRKINRLDPSLLSILRVGFYEIIYDESIPDYAAVDSLVNLTKTVLSRKASKLTNAVLRNLIRYREKDSNWDESLKKKPKWVSLPIWLQKRWKYQFGESGFFALVNCINQNPKIFVRVDLTNHTVDDAKESLIESGIEAENYSDSFLKILTGSGKIFSTDLFQSGQVSIQNPAAGAIVEFLNPLKGEIVLDVCAAPGTKSLFISERVGEKGRVLASDLDQLRANRGKNDLDRHRRKNIEWSVKDATQDNFPMADKILIDAPCTGTGVMGRKPDIRWRRKPEDISDMATLQMKLLKHMSQFLNDGGTLVYGTCSMEPEENWNVVEQFLKLNADFKLMTQPSQVMPDWINEMGCLSTFPHIHGVDGLFAARITRS</sequence>
<dbReference type="GO" id="GO:0008649">
    <property type="term" value="F:rRNA methyltransferase activity"/>
    <property type="evidence" value="ECO:0007669"/>
    <property type="project" value="InterPro"/>
</dbReference>
<protein>
    <recommendedName>
        <fullName evidence="3">16S rRNA (cytosine(967)-C(5))-methyltransferase</fullName>
        <ecNumber evidence="3">2.1.1.176</ecNumber>
    </recommendedName>
    <alternativeName>
        <fullName evidence="10">16S rRNA m5C967 methyltransferase</fullName>
    </alternativeName>
    <alternativeName>
        <fullName evidence="11">rRNA (cytosine-C(5)-)-methyltransferase RsmB</fullName>
    </alternativeName>
</protein>
<keyword evidence="8" id="KW-0949">S-adenosyl-L-methionine</keyword>
<comment type="function">
    <text evidence="1">Specifically methylates the cytosine at position 967 (m5C967) of 16S rRNA.</text>
</comment>
<dbReference type="InterPro" id="IPR001678">
    <property type="entry name" value="MeTrfase_RsmB-F_NOP2_dom"/>
</dbReference>
<proteinExistence type="predicted"/>
<dbReference type="InterPro" id="IPR006027">
    <property type="entry name" value="NusB_RsmB_TIM44"/>
</dbReference>
<dbReference type="PROSITE" id="PS51686">
    <property type="entry name" value="SAM_MT_RSMB_NOP"/>
    <property type="match status" value="1"/>
</dbReference>
<name>A0A381RDZ8_9ZZZZ</name>
<accession>A0A381RDZ8</accession>
<feature type="non-terminal residue" evidence="14">
    <location>
        <position position="1"/>
    </location>
</feature>
<evidence type="ECO:0000256" key="8">
    <source>
        <dbReference type="ARBA" id="ARBA00022691"/>
    </source>
</evidence>
<evidence type="ECO:0000256" key="7">
    <source>
        <dbReference type="ARBA" id="ARBA00022679"/>
    </source>
</evidence>
<keyword evidence="9" id="KW-0694">RNA-binding</keyword>
<dbReference type="Pfam" id="PF01029">
    <property type="entry name" value="NusB"/>
    <property type="match status" value="1"/>
</dbReference>
<dbReference type="SUPFAM" id="SSF53335">
    <property type="entry name" value="S-adenosyl-L-methionine-dependent methyltransferases"/>
    <property type="match status" value="1"/>
</dbReference>
<evidence type="ECO:0000256" key="6">
    <source>
        <dbReference type="ARBA" id="ARBA00022603"/>
    </source>
</evidence>
<dbReference type="GO" id="GO:0006355">
    <property type="term" value="P:regulation of DNA-templated transcription"/>
    <property type="evidence" value="ECO:0007669"/>
    <property type="project" value="InterPro"/>
</dbReference>
<evidence type="ECO:0000256" key="3">
    <source>
        <dbReference type="ARBA" id="ARBA00012140"/>
    </source>
</evidence>
<gene>
    <name evidence="14" type="ORF">METZ01_LOCUS42764</name>
</gene>
<dbReference type="InterPro" id="IPR023267">
    <property type="entry name" value="RCMT"/>
</dbReference>
<evidence type="ECO:0000313" key="14">
    <source>
        <dbReference type="EMBL" id="SUZ89910.1"/>
    </source>
</evidence>
<dbReference type="InterPro" id="IPR035926">
    <property type="entry name" value="NusB-like_sf"/>
</dbReference>
<reference evidence="14" key="1">
    <citation type="submission" date="2018-05" db="EMBL/GenBank/DDBJ databases">
        <authorList>
            <person name="Lanie J.A."/>
            <person name="Ng W.-L."/>
            <person name="Kazmierczak K.M."/>
            <person name="Andrzejewski T.M."/>
            <person name="Davidsen T.M."/>
            <person name="Wayne K.J."/>
            <person name="Tettelin H."/>
            <person name="Glass J.I."/>
            <person name="Rusch D."/>
            <person name="Podicherti R."/>
            <person name="Tsui H.-C.T."/>
            <person name="Winkler M.E."/>
        </authorList>
    </citation>
    <scope>NUCLEOTIDE SEQUENCE</scope>
</reference>
<dbReference type="Gene3D" id="3.40.50.150">
    <property type="entry name" value="Vaccinia Virus protein VP39"/>
    <property type="match status" value="1"/>
</dbReference>
<evidence type="ECO:0000256" key="1">
    <source>
        <dbReference type="ARBA" id="ARBA00002724"/>
    </source>
</evidence>
<dbReference type="PANTHER" id="PTHR22807:SF53">
    <property type="entry name" value="RIBOSOMAL RNA SMALL SUBUNIT METHYLTRANSFERASE B-RELATED"/>
    <property type="match status" value="1"/>
</dbReference>
<dbReference type="GO" id="GO:0005737">
    <property type="term" value="C:cytoplasm"/>
    <property type="evidence" value="ECO:0007669"/>
    <property type="project" value="UniProtKB-SubCell"/>
</dbReference>
<feature type="domain" description="SAM-dependent MTase RsmB/NOP-type" evidence="13">
    <location>
        <begin position="160"/>
        <end position="429"/>
    </location>
</feature>
<evidence type="ECO:0000256" key="10">
    <source>
        <dbReference type="ARBA" id="ARBA00030399"/>
    </source>
</evidence>
<dbReference type="Gene3D" id="1.10.940.10">
    <property type="entry name" value="NusB-like"/>
    <property type="match status" value="1"/>
</dbReference>
<keyword evidence="6" id="KW-0489">Methyltransferase</keyword>
<dbReference type="AlphaFoldDB" id="A0A381RDZ8"/>